<dbReference type="InterPro" id="IPR004360">
    <property type="entry name" value="Glyas_Fos-R_dOase_dom"/>
</dbReference>
<dbReference type="Gene3D" id="3.10.180.10">
    <property type="entry name" value="2,3-Dihydroxybiphenyl 1,2-Dioxygenase, domain 1"/>
    <property type="match status" value="1"/>
</dbReference>
<dbReference type="PANTHER" id="PTHR35006:SF1">
    <property type="entry name" value="BLL2941 PROTEIN"/>
    <property type="match status" value="1"/>
</dbReference>
<dbReference type="InterPro" id="IPR029068">
    <property type="entry name" value="Glyas_Bleomycin-R_OHBP_Dase"/>
</dbReference>
<name>A0AAW9RE15_9GAMM</name>
<sequence>MIGYVTLGTNDLPRAAAFYDALLGELGARRIMEEDQFIAWGTSMEQPGIAASKPHDGKPATVGNGTMVALAAQTPEQVQQVHARALSLGGADEGAPGPRGEEGFYAGYFRDLDGNKLNVFCITQPGNS</sequence>
<comment type="caution">
    <text evidence="2">The sequence shown here is derived from an EMBL/GenBank/DDBJ whole genome shotgun (WGS) entry which is preliminary data.</text>
</comment>
<proteinExistence type="predicted"/>
<dbReference type="PROSITE" id="PS51819">
    <property type="entry name" value="VOC"/>
    <property type="match status" value="1"/>
</dbReference>
<dbReference type="EMBL" id="JAZHOG010000003">
    <property type="protein sequence ID" value="MEJ8567043.1"/>
    <property type="molecule type" value="Genomic_DNA"/>
</dbReference>
<dbReference type="RefSeq" id="WP_354694362.1">
    <property type="nucleotide sequence ID" value="NZ_JAZHOG010000003.1"/>
</dbReference>
<gene>
    <name evidence="2" type="ORF">V3330_05350</name>
</gene>
<dbReference type="PANTHER" id="PTHR35006">
    <property type="entry name" value="GLYOXALASE FAMILY PROTEIN (AFU_ORTHOLOGUE AFUA_5G14830)"/>
    <property type="match status" value="1"/>
</dbReference>
<evidence type="ECO:0000259" key="1">
    <source>
        <dbReference type="PROSITE" id="PS51819"/>
    </source>
</evidence>
<dbReference type="InterPro" id="IPR037523">
    <property type="entry name" value="VOC_core"/>
</dbReference>
<evidence type="ECO:0000313" key="3">
    <source>
        <dbReference type="Proteomes" id="UP001359886"/>
    </source>
</evidence>
<evidence type="ECO:0000313" key="2">
    <source>
        <dbReference type="EMBL" id="MEJ8567043.1"/>
    </source>
</evidence>
<dbReference type="Pfam" id="PF00903">
    <property type="entry name" value="Glyoxalase"/>
    <property type="match status" value="1"/>
</dbReference>
<reference evidence="2 3" key="1">
    <citation type="submission" date="2024-02" db="EMBL/GenBank/DDBJ databases">
        <title>A novel Wenzhouxiangellaceae bacterium, isolated from coastal sediments.</title>
        <authorList>
            <person name="Du Z.-J."/>
            <person name="Ye Y.-Q."/>
            <person name="Zhang X.-Y."/>
        </authorList>
    </citation>
    <scope>NUCLEOTIDE SEQUENCE [LARGE SCALE GENOMIC DNA]</scope>
    <source>
        <strain evidence="2 3">CH-27</strain>
    </source>
</reference>
<dbReference type="Proteomes" id="UP001359886">
    <property type="component" value="Unassembled WGS sequence"/>
</dbReference>
<protein>
    <submittedName>
        <fullName evidence="2">VOC family protein</fullName>
    </submittedName>
</protein>
<dbReference type="CDD" id="cd07262">
    <property type="entry name" value="VOC_like"/>
    <property type="match status" value="1"/>
</dbReference>
<feature type="domain" description="VOC" evidence="1">
    <location>
        <begin position="1"/>
        <end position="122"/>
    </location>
</feature>
<dbReference type="SUPFAM" id="SSF54593">
    <property type="entry name" value="Glyoxalase/Bleomycin resistance protein/Dihydroxybiphenyl dioxygenase"/>
    <property type="match status" value="1"/>
</dbReference>
<accession>A0AAW9RE15</accession>
<organism evidence="2 3">
    <name type="scientific">Elongatibacter sediminis</name>
    <dbReference type="NCBI Taxonomy" id="3119006"/>
    <lineage>
        <taxon>Bacteria</taxon>
        <taxon>Pseudomonadati</taxon>
        <taxon>Pseudomonadota</taxon>
        <taxon>Gammaproteobacteria</taxon>
        <taxon>Chromatiales</taxon>
        <taxon>Wenzhouxiangellaceae</taxon>
        <taxon>Elongatibacter</taxon>
    </lineage>
</organism>
<dbReference type="AlphaFoldDB" id="A0AAW9RE15"/>
<keyword evidence="3" id="KW-1185">Reference proteome</keyword>